<reference evidence="1 2" key="1">
    <citation type="submission" date="2016-05" db="EMBL/GenBank/DDBJ databases">
        <title>Comparative analysis of secretome profiles of manganese(II)-oxidizing ascomycete fungi.</title>
        <authorList>
            <consortium name="DOE Joint Genome Institute"/>
            <person name="Zeiner C.A."/>
            <person name="Purvine S.O."/>
            <person name="Zink E.M."/>
            <person name="Wu S."/>
            <person name="Pasa-Tolic L."/>
            <person name="Chaput D.L."/>
            <person name="Haridas S."/>
            <person name="Grigoriev I.V."/>
            <person name="Santelli C.M."/>
            <person name="Hansel C.M."/>
        </authorList>
    </citation>
    <scope>NUCLEOTIDE SEQUENCE [LARGE SCALE GENOMIC DNA]</scope>
    <source>
        <strain evidence="1 2">AP3s5-JAC2a</strain>
    </source>
</reference>
<proteinExistence type="predicted"/>
<evidence type="ECO:0000313" key="2">
    <source>
        <dbReference type="Proteomes" id="UP000077069"/>
    </source>
</evidence>
<dbReference type="GeneID" id="28771293"/>
<organism evidence="1 2">
    <name type="scientific">Paraphaeosphaeria sporulosa</name>
    <dbReference type="NCBI Taxonomy" id="1460663"/>
    <lineage>
        <taxon>Eukaryota</taxon>
        <taxon>Fungi</taxon>
        <taxon>Dikarya</taxon>
        <taxon>Ascomycota</taxon>
        <taxon>Pezizomycotina</taxon>
        <taxon>Dothideomycetes</taxon>
        <taxon>Pleosporomycetidae</taxon>
        <taxon>Pleosporales</taxon>
        <taxon>Massarineae</taxon>
        <taxon>Didymosphaeriaceae</taxon>
        <taxon>Paraphaeosphaeria</taxon>
    </lineage>
</organism>
<gene>
    <name evidence="1" type="ORF">CC84DRAFT_890338</name>
</gene>
<sequence>MLVCQLGHVAPLMARREASAFARTPGVSRRGWLHGWLLSRWRGTASRRLWRSEARWLWCRAGQRPRHTTAILAGLFIETHGRGPVRGLAASRLDAGGGWKSCRRPSLTRRSPRHDITSILHPTVLPSSGLSQVSGALTIWCVVCTLPYRLCS</sequence>
<dbReference type="AlphaFoldDB" id="A0A177CBD0"/>
<name>A0A177CBD0_9PLEO</name>
<accession>A0A177CBD0</accession>
<keyword evidence="2" id="KW-1185">Reference proteome</keyword>
<dbReference type="EMBL" id="KV441554">
    <property type="protein sequence ID" value="OAG04162.1"/>
    <property type="molecule type" value="Genomic_DNA"/>
</dbReference>
<dbReference type="Proteomes" id="UP000077069">
    <property type="component" value="Unassembled WGS sequence"/>
</dbReference>
<protein>
    <submittedName>
        <fullName evidence="1">Uncharacterized protein</fullName>
    </submittedName>
</protein>
<dbReference type="InParanoid" id="A0A177CBD0"/>
<dbReference type="OrthoDB" id="10543608at2759"/>
<evidence type="ECO:0000313" key="1">
    <source>
        <dbReference type="EMBL" id="OAG04162.1"/>
    </source>
</evidence>
<dbReference type="RefSeq" id="XP_018034527.1">
    <property type="nucleotide sequence ID" value="XM_018187807.1"/>
</dbReference>